<evidence type="ECO:0000313" key="1">
    <source>
        <dbReference type="EMBL" id="CAG1836584.1"/>
    </source>
</evidence>
<dbReference type="InterPro" id="IPR016972">
    <property type="entry name" value="UCP031279"/>
</dbReference>
<dbReference type="PANTHER" id="PTHR33526">
    <property type="entry name" value="OS07G0123800 PROTEIN"/>
    <property type="match status" value="1"/>
</dbReference>
<name>A0A804KP47_MUSAM</name>
<dbReference type="EMBL" id="HG996474">
    <property type="protein sequence ID" value="CAG1836584.1"/>
    <property type="molecule type" value="Genomic_DNA"/>
</dbReference>
<dbReference type="Gramene" id="Ma09_t26880.1">
    <property type="protein sequence ID" value="Ma09_p26880.1"/>
    <property type="gene ID" value="Ma09_g26880"/>
</dbReference>
<dbReference type="EnsemblPlants" id="Ma09_t26880.1">
    <property type="protein sequence ID" value="Ma09_p26880.1"/>
    <property type="gene ID" value="Ma09_g26880"/>
</dbReference>
<organism evidence="2 3">
    <name type="scientific">Musa acuminata subsp. malaccensis</name>
    <name type="common">Wild banana</name>
    <name type="synonym">Musa malaccensis</name>
    <dbReference type="NCBI Taxonomy" id="214687"/>
    <lineage>
        <taxon>Eukaryota</taxon>
        <taxon>Viridiplantae</taxon>
        <taxon>Streptophyta</taxon>
        <taxon>Embryophyta</taxon>
        <taxon>Tracheophyta</taxon>
        <taxon>Spermatophyta</taxon>
        <taxon>Magnoliopsida</taxon>
        <taxon>Liliopsida</taxon>
        <taxon>Zingiberales</taxon>
        <taxon>Musaceae</taxon>
        <taxon>Musa</taxon>
    </lineage>
</organism>
<dbReference type="Proteomes" id="UP000012960">
    <property type="component" value="Unplaced"/>
</dbReference>
<dbReference type="OrthoDB" id="694638at2759"/>
<evidence type="ECO:0000313" key="2">
    <source>
        <dbReference type="EnsemblPlants" id="Ma09_p26880.1"/>
    </source>
</evidence>
<dbReference type="InParanoid" id="A0A804KP47"/>
<protein>
    <submittedName>
        <fullName evidence="1">(wild Malaysian banana) hypothetical protein</fullName>
    </submittedName>
</protein>
<dbReference type="FunCoup" id="A0A804KP47">
    <property type="interactions" value="418"/>
</dbReference>
<reference evidence="1" key="1">
    <citation type="submission" date="2021-03" db="EMBL/GenBank/DDBJ databases">
        <authorList>
            <consortium name="Genoscope - CEA"/>
            <person name="William W."/>
        </authorList>
    </citation>
    <scope>NUCLEOTIDE SEQUENCE</scope>
    <source>
        <strain evidence="1">Doubled-haploid Pahang</strain>
    </source>
</reference>
<dbReference type="AlphaFoldDB" id="A0A804KP47"/>
<proteinExistence type="predicted"/>
<dbReference type="PANTHER" id="PTHR33526:SF4">
    <property type="entry name" value="OS07G0123800 PROTEIN"/>
    <property type="match status" value="1"/>
</dbReference>
<gene>
    <name evidence="1" type="ORF">GSMUA_245530.1</name>
</gene>
<sequence length="143" mass="15628">MGTSSRLGRCMKAPLRMLCRARDMYVRGLNAFADHMQHGAAMAYPALASTNYSFPPARAIAGDDDDLRELIWAASLARARTLPRRAAPAPAVRKSQSLAIGRIDEDKPCLSFDDDVEVGSSLVFARRSRSCVAGAKRRARSFV</sequence>
<accession>A0A804KP47</accession>
<dbReference type="OMA" id="SACAGRM"/>
<evidence type="ECO:0000313" key="3">
    <source>
        <dbReference type="Proteomes" id="UP000012960"/>
    </source>
</evidence>
<keyword evidence="3" id="KW-1185">Reference proteome</keyword>
<dbReference type="PIRSF" id="PIRSF031279">
    <property type="entry name" value="UCP031279"/>
    <property type="match status" value="1"/>
</dbReference>
<reference evidence="2" key="2">
    <citation type="submission" date="2021-05" db="UniProtKB">
        <authorList>
            <consortium name="EnsemblPlants"/>
        </authorList>
    </citation>
    <scope>IDENTIFICATION</scope>
    <source>
        <strain evidence="2">subsp. malaccensis</strain>
    </source>
</reference>